<dbReference type="InterPro" id="IPR000873">
    <property type="entry name" value="AMP-dep_synth/lig_dom"/>
</dbReference>
<dbReference type="InterPro" id="IPR045851">
    <property type="entry name" value="AMP-bd_C_sf"/>
</dbReference>
<feature type="transmembrane region" description="Helical" evidence="1">
    <location>
        <begin position="166"/>
        <end position="187"/>
    </location>
</feature>
<proteinExistence type="predicted"/>
<evidence type="ECO:0000313" key="3">
    <source>
        <dbReference type="EMBL" id="KON84877.1"/>
    </source>
</evidence>
<dbReference type="AlphaFoldDB" id="A0A0M0G5R3"/>
<dbReference type="STRING" id="189381.GCA_900166615_01340"/>
<dbReference type="PANTHER" id="PTHR43767:SF1">
    <property type="entry name" value="NONRIBOSOMAL PEPTIDE SYNTHASE PES1 (EUROFUNG)-RELATED"/>
    <property type="match status" value="1"/>
</dbReference>
<keyword evidence="1" id="KW-0812">Transmembrane</keyword>
<comment type="caution">
    <text evidence="3">The sequence shown here is derived from an EMBL/GenBank/DDBJ whole genome shotgun (WGS) entry which is preliminary data.</text>
</comment>
<dbReference type="SUPFAM" id="SSF56801">
    <property type="entry name" value="Acetyl-CoA synthetase-like"/>
    <property type="match status" value="1"/>
</dbReference>
<keyword evidence="1" id="KW-1133">Transmembrane helix</keyword>
<organism evidence="3 4">
    <name type="scientific">Rossellomorea marisflavi</name>
    <dbReference type="NCBI Taxonomy" id="189381"/>
    <lineage>
        <taxon>Bacteria</taxon>
        <taxon>Bacillati</taxon>
        <taxon>Bacillota</taxon>
        <taxon>Bacilli</taxon>
        <taxon>Bacillales</taxon>
        <taxon>Bacillaceae</taxon>
        <taxon>Rossellomorea</taxon>
    </lineage>
</organism>
<keyword evidence="4" id="KW-1185">Reference proteome</keyword>
<dbReference type="GO" id="GO:0016878">
    <property type="term" value="F:acid-thiol ligase activity"/>
    <property type="evidence" value="ECO:0007669"/>
    <property type="project" value="UniProtKB-ARBA"/>
</dbReference>
<dbReference type="Gene3D" id="3.40.50.12780">
    <property type="entry name" value="N-terminal domain of ligase-like"/>
    <property type="match status" value="1"/>
</dbReference>
<evidence type="ECO:0000313" key="4">
    <source>
        <dbReference type="Proteomes" id="UP000037405"/>
    </source>
</evidence>
<dbReference type="OrthoDB" id="9762242at2"/>
<dbReference type="Gene3D" id="3.30.300.30">
    <property type="match status" value="1"/>
</dbReference>
<name>A0A0M0G5R3_9BACI</name>
<dbReference type="InterPro" id="IPR042099">
    <property type="entry name" value="ANL_N_sf"/>
</dbReference>
<evidence type="ECO:0000259" key="2">
    <source>
        <dbReference type="Pfam" id="PF00501"/>
    </source>
</evidence>
<reference evidence="4" key="1">
    <citation type="submission" date="2015-07" db="EMBL/GenBank/DDBJ databases">
        <title>Fjat-14235 jcm11544.</title>
        <authorList>
            <person name="Liu B."/>
            <person name="Wang J."/>
            <person name="Zhu Y."/>
            <person name="Liu G."/>
            <person name="Chen Q."/>
            <person name="Chen Z."/>
            <person name="Lan J."/>
            <person name="Che J."/>
            <person name="Ge C."/>
            <person name="Shi H."/>
            <person name="Pan Z."/>
            <person name="Liu X."/>
        </authorList>
    </citation>
    <scope>NUCLEOTIDE SEQUENCE [LARGE SCALE GENOMIC DNA]</scope>
    <source>
        <strain evidence="4">JCM 11544</strain>
    </source>
</reference>
<feature type="domain" description="AMP-dependent synthetase/ligase" evidence="2">
    <location>
        <begin position="25"/>
        <end position="331"/>
    </location>
</feature>
<accession>A0A0M0G5R3</accession>
<dbReference type="Pfam" id="PF00501">
    <property type="entry name" value="AMP-binding"/>
    <property type="match status" value="1"/>
</dbReference>
<dbReference type="CDD" id="cd04433">
    <property type="entry name" value="AFD_class_I"/>
    <property type="match status" value="1"/>
</dbReference>
<keyword evidence="1" id="KW-0472">Membrane</keyword>
<dbReference type="PANTHER" id="PTHR43767">
    <property type="entry name" value="LONG-CHAIN-FATTY-ACID--COA LIGASE"/>
    <property type="match status" value="1"/>
</dbReference>
<dbReference type="RefSeq" id="WP_053428480.1">
    <property type="nucleotide sequence ID" value="NZ_LGUE01000004.1"/>
</dbReference>
<gene>
    <name evidence="3" type="ORF">AF331_12805</name>
</gene>
<dbReference type="Proteomes" id="UP000037405">
    <property type="component" value="Unassembled WGS sequence"/>
</dbReference>
<dbReference type="EMBL" id="LGUE01000004">
    <property type="protein sequence ID" value="KON84877.1"/>
    <property type="molecule type" value="Genomic_DNA"/>
</dbReference>
<sequence length="478" mass="53584">MIHTEVYQSDRLAFTKDVWNYVDSLCSAGLTEGERVLVTADNSYHMVVTLFALIQKDCSIVLVDSQMKESEVRATARALGCGMCLSDRWFTPSTEMKTIVIPLERITPSAEQSALSLSRWKEKKDALILYSSGSTGAPKGIVKSGRSFLDNIESTMERMKYEEKDVLLPLVPFTHFYGLSFLFIWWLKRCELVVCDYKKIRPIIKAITEKGVTVVDAVPSTYYILNRLLTKRHDTAAELKGSRVRMWCIGGSPLARKLGMDFRRLMGMELLDGYGLSELGNVALNTESPKTGCGQPLPGLELKVIDPSGVELPPGETGEILVKSGDVMEGYIVEGSPDLIPPRSHWFQTKDVGFKDMDGNLHVIGRRGNEILRNGYLIYPASIEKQLEDQLGLKTKAFPIKDEKKGSRILLFAEVVMQEESSMKKAINQCLSTVLRPDFVACVEKFPTLSNGKVDQKAILAMANEWEANRKEEMIWSM</sequence>
<dbReference type="PROSITE" id="PS00455">
    <property type="entry name" value="AMP_BINDING"/>
    <property type="match status" value="1"/>
</dbReference>
<dbReference type="InterPro" id="IPR050237">
    <property type="entry name" value="ATP-dep_AMP-bd_enzyme"/>
</dbReference>
<protein>
    <recommendedName>
        <fullName evidence="2">AMP-dependent synthetase/ligase domain-containing protein</fullName>
    </recommendedName>
</protein>
<evidence type="ECO:0000256" key="1">
    <source>
        <dbReference type="SAM" id="Phobius"/>
    </source>
</evidence>
<dbReference type="PATRIC" id="fig|189381.12.peg.2603"/>
<dbReference type="InterPro" id="IPR020845">
    <property type="entry name" value="AMP-binding_CS"/>
</dbReference>